<dbReference type="Gene3D" id="2.120.10.30">
    <property type="entry name" value="TolB, C-terminal domain"/>
    <property type="match status" value="2"/>
</dbReference>
<evidence type="ECO:0000259" key="4">
    <source>
        <dbReference type="Pfam" id="PF00326"/>
    </source>
</evidence>
<sequence length="701" mass="75722">MANPFEDLNQYIALPRAESMALSPDGGKLALVLSTLDDKRTGYVRSVWQVDPAGKDAPRRLTRSGKGEGGAAFTPSGDLVFTSAREDPANPDADEPQLWVLPSGGGEARAVTRMPGGVGGVGVARSSSRVVVAADLLRSATGVDDDAARRKDRSDNKVAALLHEEALVRFWDHDLGPDHCHVFAGDLDAVTAEQTVPSGGGDKDDTHVDNPLPLTDLVPEPGAALDNASGALTPDGRYFVTEWGVRIKRGYRSTIVAIDTTTGRRRDILADDHLEYGHPVISPDGTRLAAVEMTEDTPDEPGDITLVDVDLAAFIAGWDAEDRVTPRRLTAEWDRWPNDFAFSADGSALFITADDNGRSPIFRLDLPAGDAAADRPTTLTDDDYAYSNVLVAPTGDVLYALRSSYLSPAVPVAIASSDGAVRELDSPAAVPELPGYLSEVTTTAEDGAALRAWLAQPSDAGPNNPSPLLLWIHGGPLGSWNAWSWRWNPWIAVAHGYSVLLPDPALSTGYGLDFIRRGWAAWGGKPFTDLMAITDEVESRPDIDASKTAAMGGSFGGYMANWVAGHTDRFKAIVTHASLWAMDQFGQTTDAPFYWDREMTREQAMANSPHRFVDKIVTPMLVIHGDNDYRVPIGEGLRLWSELLAATAADDGSSDNKFLYFPNENHWVLSPQHVKVWYDTVLAFLDVHVHGKDWARPGALG</sequence>
<dbReference type="EMBL" id="JACBZP010000001">
    <property type="protein sequence ID" value="NYI66375.1"/>
    <property type="molecule type" value="Genomic_DNA"/>
</dbReference>
<dbReference type="GO" id="GO:0004177">
    <property type="term" value="F:aminopeptidase activity"/>
    <property type="evidence" value="ECO:0007669"/>
    <property type="project" value="UniProtKB-KW"/>
</dbReference>
<dbReference type="InterPro" id="IPR011042">
    <property type="entry name" value="6-blade_b-propeller_TolB-like"/>
</dbReference>
<proteinExistence type="predicted"/>
<reference evidence="5 6" key="1">
    <citation type="submission" date="2020-07" db="EMBL/GenBank/DDBJ databases">
        <title>Sequencing the genomes of 1000 actinobacteria strains.</title>
        <authorList>
            <person name="Klenk H.-P."/>
        </authorList>
    </citation>
    <scope>NUCLEOTIDE SEQUENCE [LARGE SCALE GENOMIC DNA]</scope>
    <source>
        <strain evidence="5 6">DSM 26341</strain>
    </source>
</reference>
<dbReference type="SUPFAM" id="SSF82171">
    <property type="entry name" value="DPP6 N-terminal domain-like"/>
    <property type="match status" value="1"/>
</dbReference>
<feature type="domain" description="Peptidase S9 prolyl oligopeptidase catalytic" evidence="4">
    <location>
        <begin position="483"/>
        <end position="689"/>
    </location>
</feature>
<feature type="region of interest" description="Disordered" evidence="3">
    <location>
        <begin position="194"/>
        <end position="214"/>
    </location>
</feature>
<dbReference type="PANTHER" id="PTHR42776">
    <property type="entry name" value="SERINE PEPTIDASE S9 FAMILY MEMBER"/>
    <property type="match status" value="1"/>
</dbReference>
<protein>
    <submittedName>
        <fullName evidence="5">Dipeptidyl aminopeptidase/acylaminoacyl peptidase</fullName>
    </submittedName>
</protein>
<dbReference type="AlphaFoldDB" id="A0A7Z0AA58"/>
<dbReference type="Pfam" id="PF00326">
    <property type="entry name" value="Peptidase_S9"/>
    <property type="match status" value="1"/>
</dbReference>
<dbReference type="SUPFAM" id="SSF53474">
    <property type="entry name" value="alpha/beta-Hydrolases"/>
    <property type="match status" value="1"/>
</dbReference>
<keyword evidence="5" id="KW-0645">Protease</keyword>
<dbReference type="Gene3D" id="3.40.50.1820">
    <property type="entry name" value="alpha/beta hydrolase"/>
    <property type="match status" value="1"/>
</dbReference>
<dbReference type="GO" id="GO:0004252">
    <property type="term" value="F:serine-type endopeptidase activity"/>
    <property type="evidence" value="ECO:0007669"/>
    <property type="project" value="TreeGrafter"/>
</dbReference>
<evidence type="ECO:0000313" key="6">
    <source>
        <dbReference type="Proteomes" id="UP000539111"/>
    </source>
</evidence>
<feature type="region of interest" description="Disordered" evidence="3">
    <location>
        <begin position="55"/>
        <end position="76"/>
    </location>
</feature>
<evidence type="ECO:0000256" key="2">
    <source>
        <dbReference type="ARBA" id="ARBA00022801"/>
    </source>
</evidence>
<keyword evidence="2" id="KW-0378">Hydrolase</keyword>
<gene>
    <name evidence="5" type="ORF">BJY26_000681</name>
</gene>
<accession>A0A7Z0AA58</accession>
<dbReference type="GO" id="GO:0006508">
    <property type="term" value="P:proteolysis"/>
    <property type="evidence" value="ECO:0007669"/>
    <property type="project" value="InterPro"/>
</dbReference>
<evidence type="ECO:0000256" key="1">
    <source>
        <dbReference type="ARBA" id="ARBA00022729"/>
    </source>
</evidence>
<keyword evidence="5" id="KW-0031">Aminopeptidase</keyword>
<dbReference type="RefSeq" id="WP_179425680.1">
    <property type="nucleotide sequence ID" value="NZ_JACBZP010000001.1"/>
</dbReference>
<organism evidence="5 6">
    <name type="scientific">Spelaeicoccus albus</name>
    <dbReference type="NCBI Taxonomy" id="1280376"/>
    <lineage>
        <taxon>Bacteria</taxon>
        <taxon>Bacillati</taxon>
        <taxon>Actinomycetota</taxon>
        <taxon>Actinomycetes</taxon>
        <taxon>Micrococcales</taxon>
        <taxon>Brevibacteriaceae</taxon>
        <taxon>Spelaeicoccus</taxon>
    </lineage>
</organism>
<evidence type="ECO:0000313" key="5">
    <source>
        <dbReference type="EMBL" id="NYI66375.1"/>
    </source>
</evidence>
<keyword evidence="1" id="KW-0732">Signal</keyword>
<keyword evidence="6" id="KW-1185">Reference proteome</keyword>
<dbReference type="InterPro" id="IPR001375">
    <property type="entry name" value="Peptidase_S9_cat"/>
</dbReference>
<dbReference type="PANTHER" id="PTHR42776:SF13">
    <property type="entry name" value="DIPEPTIDYL-PEPTIDASE 5"/>
    <property type="match status" value="1"/>
</dbReference>
<evidence type="ECO:0000256" key="3">
    <source>
        <dbReference type="SAM" id="MobiDB-lite"/>
    </source>
</evidence>
<dbReference type="InterPro" id="IPR029058">
    <property type="entry name" value="AB_hydrolase_fold"/>
</dbReference>
<comment type="caution">
    <text evidence="5">The sequence shown here is derived from an EMBL/GenBank/DDBJ whole genome shotgun (WGS) entry which is preliminary data.</text>
</comment>
<dbReference type="Proteomes" id="UP000539111">
    <property type="component" value="Unassembled WGS sequence"/>
</dbReference>
<name>A0A7Z0AA58_9MICO</name>